<proteinExistence type="predicted"/>
<evidence type="ECO:0000313" key="1">
    <source>
        <dbReference type="EMBL" id="KAJ9651920.1"/>
    </source>
</evidence>
<keyword evidence="2" id="KW-1185">Reference proteome</keyword>
<reference evidence="1" key="1">
    <citation type="submission" date="2022-10" db="EMBL/GenBank/DDBJ databases">
        <title>Culturing micro-colonial fungi from biological soil crusts in the Mojave desert and describing Neophaeococcomyces mojavensis, and introducing the new genera and species Taxawa tesnikishii.</title>
        <authorList>
            <person name="Kurbessoian T."/>
            <person name="Stajich J.E."/>
        </authorList>
    </citation>
    <scope>NUCLEOTIDE SEQUENCE</scope>
    <source>
        <strain evidence="1">JES_112</strain>
    </source>
</reference>
<evidence type="ECO:0000313" key="2">
    <source>
        <dbReference type="Proteomes" id="UP001172386"/>
    </source>
</evidence>
<organism evidence="1 2">
    <name type="scientific">Neophaeococcomyces mojaviensis</name>
    <dbReference type="NCBI Taxonomy" id="3383035"/>
    <lineage>
        <taxon>Eukaryota</taxon>
        <taxon>Fungi</taxon>
        <taxon>Dikarya</taxon>
        <taxon>Ascomycota</taxon>
        <taxon>Pezizomycotina</taxon>
        <taxon>Eurotiomycetes</taxon>
        <taxon>Chaetothyriomycetidae</taxon>
        <taxon>Chaetothyriales</taxon>
        <taxon>Chaetothyriales incertae sedis</taxon>
        <taxon>Neophaeococcomyces</taxon>
    </lineage>
</organism>
<dbReference type="Proteomes" id="UP001172386">
    <property type="component" value="Unassembled WGS sequence"/>
</dbReference>
<accession>A0ACC2ZW65</accession>
<dbReference type="EMBL" id="JAPDRQ010000228">
    <property type="protein sequence ID" value="KAJ9651920.1"/>
    <property type="molecule type" value="Genomic_DNA"/>
</dbReference>
<gene>
    <name evidence="1" type="ORF">H2198_008816</name>
</gene>
<sequence length="1206" mass="130965">MDVRQQHPLDARTRLELNENHSYLQTRNPFESPNLSTSSLNETDDGSTSGQSEFHLERYSSNAKYKHLRQISKVSTTASEREKKPGLSIVTDLSAPVMPMKSEAVTVNNVPAKQARAARTWALSIVSQKGVQLTATPVDQDKQDFQVARMPSRNKQSSTTGSKKIRHMQHWQNVIKKVQDSPLTQRIPIGIMPAERDAEAVRQNMTADSALPPPTPKTPAIVVTPAGEQKPWVLQRTQADDVSAPASSTYSAMPTSRIPTIPRFIGKRVSPKDTHFIGRDGSLSVRGRRMSDGSFETILPDSADSVRPESQGWWTSLLSPLLRNGSVASRKGRQAAENTPPVPPLPFSATEKHDSPALSARSDPSFLVSENDTSPETPRRAGLASARTSTWSRWTEWEKERDANSKKEAEADGEADQERTVDEPQLVPALAPSRPGLAEEYFHACAVELLTGQSYFECVNHSCSEKLPKLHSVHDAADTKAVVLGSPFGESQELKADANSETRDAMDLLKMSFIDDDEHSLLSPNELSPNVRKADVAPVVKARSLGSLSGGTAVETMETSDDLKVDQAQDKALSPPAAPTMAAVESAPSTYTAPRNNDDQPHMVSVTQSEKAPVSESFPETKAPPPLAVDPASEKTQQSLASPGPISPEGEKSLAPVNGLPMSDFGQKNMAYGPPIVVNNYTNHNPMPERPAFITAETSYPDLPQHAPTAVVTVADIIPPRRFDPEIEAHRQRLEKEDAVAKKAGGLWRGRGCFSSSGCMGRSGPEGRARRRWVIIISIVLLAVIITCTILAVTLTRRGDATPVNSTWLNLTGYPAMPTGILTIATPNLVYQQKQCMFLTTMWTCSVPKEDRNQLYGNDPNQPNFRFEIKFRNGTVPANMTMLLPSNTTKSVQKTANDPFTNDLFVSNPTPPNTADQVFLGNTTDNITAPFNGEATPFYITFMPTYPIVPSSFNTTLASTKTINARQSTNTSLPSSSSTSAIPSPLLAPDGSAAPANLVPSSPYAINQPVRLYNRGLTDEYYGFYIYYDKSIYLSGLSMDPNTWNGSQLDPADADQDGGSTKNIAQSRCTFAQTRFLVKFYTNPRFGGNLLAQPLALGSSLDDGDGTKDVKNATTSSATDFSRPGSFPYPASIVLDRHGGDVDKKGVYCYGMSNGMIVKDLKLVMPEQVGFGGVLINNINQDGFNKTAGGIDGGTGGCGCEWQNWK</sequence>
<protein>
    <submittedName>
        <fullName evidence="1">Uncharacterized protein</fullName>
    </submittedName>
</protein>
<name>A0ACC2ZW65_9EURO</name>
<comment type="caution">
    <text evidence="1">The sequence shown here is derived from an EMBL/GenBank/DDBJ whole genome shotgun (WGS) entry which is preliminary data.</text>
</comment>